<sequence length="486" mass="54190">MKHGDLKRVPRNSALLFSSRLIDMAAVVLTNVVIARSLGAASFGQYSFISAYVVSITMLSYFGLDNLTMRNIARHADKAPQYLGTVIVARWILSGLAALLILAGLPFIGLEQKFLPALSLLTVSEIIGAFVTVQTAVFKAREQMKYDVYITILWRLTSLILISLGAYRGFGITGLCTIFLTANLTRALFAVWITRTKFFKPDFSEVNLMLRGIFKDAAVLGAAMLITNWLFRSAQLAIKFLLGPEPVAYFQVSYAIILQVSTVALSIMLALFPVISRKARPDQESLRRISEIYTGVSKLLICLGLVFSAGLMLLSRPIILTLFGPEYLQAVEIFRILLTALVPIFIYSLHALLFVAYNKQYYIIISRGISFILVCGLYFLFIPRFGAIGAACAYVIVSILIGLAEALLLKYRVLHSVTPPLRMYFLNIFLSASLAATLIFEYSLLLRMILLLFVLSTVLLQLKKNYAIFIRYRQRAAQAAPCVKYI</sequence>
<dbReference type="InterPro" id="IPR050833">
    <property type="entry name" value="Poly_Biosynth_Transport"/>
</dbReference>
<feature type="transmembrane region" description="Helical" evidence="6">
    <location>
        <begin position="251"/>
        <end position="272"/>
    </location>
</feature>
<keyword evidence="5 6" id="KW-0472">Membrane</keyword>
<evidence type="ECO:0000256" key="1">
    <source>
        <dbReference type="ARBA" id="ARBA00004651"/>
    </source>
</evidence>
<dbReference type="Proteomes" id="UP000287853">
    <property type="component" value="Unassembled WGS sequence"/>
</dbReference>
<feature type="transmembrane region" description="Helical" evidence="6">
    <location>
        <begin position="387"/>
        <end position="409"/>
    </location>
</feature>
<feature type="transmembrane region" description="Helical" evidence="6">
    <location>
        <begin position="421"/>
        <end position="439"/>
    </location>
</feature>
<proteinExistence type="predicted"/>
<feature type="transmembrane region" description="Helical" evidence="6">
    <location>
        <begin position="85"/>
        <end position="108"/>
    </location>
</feature>
<feature type="transmembrane region" description="Helical" evidence="6">
    <location>
        <begin position="148"/>
        <end position="166"/>
    </location>
</feature>
<evidence type="ECO:0000256" key="6">
    <source>
        <dbReference type="SAM" id="Phobius"/>
    </source>
</evidence>
<feature type="transmembrane region" description="Helical" evidence="6">
    <location>
        <begin position="213"/>
        <end position="231"/>
    </location>
</feature>
<dbReference type="PANTHER" id="PTHR30250:SF11">
    <property type="entry name" value="O-ANTIGEN TRANSPORTER-RELATED"/>
    <property type="match status" value="1"/>
</dbReference>
<dbReference type="PANTHER" id="PTHR30250">
    <property type="entry name" value="PST FAMILY PREDICTED COLANIC ACID TRANSPORTER"/>
    <property type="match status" value="1"/>
</dbReference>
<keyword evidence="4 6" id="KW-1133">Transmembrane helix</keyword>
<feature type="transmembrane region" description="Helical" evidence="6">
    <location>
        <begin position="172"/>
        <end position="193"/>
    </location>
</feature>
<dbReference type="InterPro" id="IPR002797">
    <property type="entry name" value="Polysacc_synth"/>
</dbReference>
<evidence type="ECO:0000256" key="3">
    <source>
        <dbReference type="ARBA" id="ARBA00022692"/>
    </source>
</evidence>
<feature type="transmembrane region" description="Helical" evidence="6">
    <location>
        <begin position="333"/>
        <end position="354"/>
    </location>
</feature>
<dbReference type="GO" id="GO:0005886">
    <property type="term" value="C:plasma membrane"/>
    <property type="evidence" value="ECO:0007669"/>
    <property type="project" value="UniProtKB-SubCell"/>
</dbReference>
<feature type="transmembrane region" description="Helical" evidence="6">
    <location>
        <begin position="114"/>
        <end position="136"/>
    </location>
</feature>
<comment type="subcellular location">
    <subcellularLocation>
        <location evidence="1">Cell membrane</location>
        <topology evidence="1">Multi-pass membrane protein</topology>
    </subcellularLocation>
</comment>
<accession>A0A3S4TAS3</accession>
<dbReference type="CDD" id="cd13128">
    <property type="entry name" value="MATE_Wzx_like"/>
    <property type="match status" value="1"/>
</dbReference>
<keyword evidence="2" id="KW-1003">Cell membrane</keyword>
<evidence type="ECO:0000256" key="4">
    <source>
        <dbReference type="ARBA" id="ARBA00022989"/>
    </source>
</evidence>
<dbReference type="EMBL" id="MTKO01000055">
    <property type="protein sequence ID" value="RWX46646.1"/>
    <property type="molecule type" value="Genomic_DNA"/>
</dbReference>
<gene>
    <name evidence="7" type="ORF">H206_02540</name>
</gene>
<feature type="transmembrane region" description="Helical" evidence="6">
    <location>
        <begin position="361"/>
        <end position="381"/>
    </location>
</feature>
<evidence type="ECO:0000313" key="8">
    <source>
        <dbReference type="Proteomes" id="UP000287853"/>
    </source>
</evidence>
<feature type="transmembrane region" description="Helical" evidence="6">
    <location>
        <begin position="292"/>
        <end position="313"/>
    </location>
</feature>
<evidence type="ECO:0000313" key="7">
    <source>
        <dbReference type="EMBL" id="RWX46646.1"/>
    </source>
</evidence>
<protein>
    <submittedName>
        <fullName evidence="7">Membrane protein involved in the export of O-antigen and teichoic acid</fullName>
    </submittedName>
</protein>
<comment type="caution">
    <text evidence="7">The sequence shown here is derived from an EMBL/GenBank/DDBJ whole genome shotgun (WGS) entry which is preliminary data.</text>
</comment>
<name>A0A3S4TAS3_9BACT</name>
<keyword evidence="8" id="KW-1185">Reference proteome</keyword>
<evidence type="ECO:0000256" key="2">
    <source>
        <dbReference type="ARBA" id="ARBA00022475"/>
    </source>
</evidence>
<dbReference type="AlphaFoldDB" id="A0A3S4TAS3"/>
<organism evidence="7 8">
    <name type="scientific">Candidatus Electrothrix aarhusensis</name>
    <dbReference type="NCBI Taxonomy" id="1859131"/>
    <lineage>
        <taxon>Bacteria</taxon>
        <taxon>Pseudomonadati</taxon>
        <taxon>Thermodesulfobacteriota</taxon>
        <taxon>Desulfobulbia</taxon>
        <taxon>Desulfobulbales</taxon>
        <taxon>Desulfobulbaceae</taxon>
        <taxon>Candidatus Electrothrix</taxon>
    </lineage>
</organism>
<keyword evidence="3 6" id="KW-0812">Transmembrane</keyword>
<dbReference type="Pfam" id="PF01943">
    <property type="entry name" value="Polysacc_synt"/>
    <property type="match status" value="1"/>
</dbReference>
<evidence type="ECO:0000256" key="5">
    <source>
        <dbReference type="ARBA" id="ARBA00023136"/>
    </source>
</evidence>
<feature type="transmembrane region" description="Helical" evidence="6">
    <location>
        <begin position="445"/>
        <end position="462"/>
    </location>
</feature>
<reference evidence="7 8" key="1">
    <citation type="submission" date="2017-01" db="EMBL/GenBank/DDBJ databases">
        <title>The cable genome- insights into the physiology and evolution of filamentous bacteria capable of sulfide oxidation via long distance electron transfer.</title>
        <authorList>
            <person name="Schreiber L."/>
            <person name="Bjerg J.T."/>
            <person name="Boggild A."/>
            <person name="Van De Vossenberg J."/>
            <person name="Meysman F."/>
            <person name="Nielsen L.P."/>
            <person name="Schramm A."/>
            <person name="Kjeldsen K.U."/>
        </authorList>
    </citation>
    <scope>NUCLEOTIDE SEQUENCE [LARGE SCALE GENOMIC DNA]</scope>
    <source>
        <strain evidence="7">MCF</strain>
    </source>
</reference>
<feature type="transmembrane region" description="Helical" evidence="6">
    <location>
        <begin position="21"/>
        <end position="39"/>
    </location>
</feature>
<feature type="transmembrane region" description="Helical" evidence="6">
    <location>
        <begin position="45"/>
        <end position="64"/>
    </location>
</feature>